<gene>
    <name evidence="1" type="ORF">ACFPIH_20265</name>
</gene>
<organism evidence="1 2">
    <name type="scientific">Streptomyces vulcanius</name>
    <dbReference type="NCBI Taxonomy" id="1441876"/>
    <lineage>
        <taxon>Bacteria</taxon>
        <taxon>Bacillati</taxon>
        <taxon>Actinomycetota</taxon>
        <taxon>Actinomycetes</taxon>
        <taxon>Kitasatosporales</taxon>
        <taxon>Streptomycetaceae</taxon>
        <taxon>Streptomyces</taxon>
    </lineage>
</organism>
<keyword evidence="2" id="KW-1185">Reference proteome</keyword>
<proteinExistence type="predicted"/>
<dbReference type="InterPro" id="IPR014845">
    <property type="entry name" value="GYD/TTHA1554"/>
</dbReference>
<dbReference type="Pfam" id="PF08734">
    <property type="entry name" value="GYD"/>
    <property type="match status" value="1"/>
</dbReference>
<dbReference type="Proteomes" id="UP001595839">
    <property type="component" value="Unassembled WGS sequence"/>
</dbReference>
<accession>A0ABV9AWH2</accession>
<sequence length="98" mass="10516">MPAYVTLLNWTDQGIRNYKDTAKRAEAFAVAAQKLGGKILSLYWTVGSYDLVAVVEAPDDETATAVLLQLGGVGNVRTTTLRAFGPEEMDRIIAKAAG</sequence>
<evidence type="ECO:0000313" key="1">
    <source>
        <dbReference type="EMBL" id="MFC4501836.1"/>
    </source>
</evidence>
<name>A0ABV9AWH2_9ACTN</name>
<comment type="caution">
    <text evidence="1">The sequence shown here is derived from an EMBL/GenBank/DDBJ whole genome shotgun (WGS) entry which is preliminary data.</text>
</comment>
<reference evidence="2" key="1">
    <citation type="journal article" date="2019" name="Int. J. Syst. Evol. Microbiol.">
        <title>The Global Catalogue of Microorganisms (GCM) 10K type strain sequencing project: providing services to taxonomists for standard genome sequencing and annotation.</title>
        <authorList>
            <consortium name="The Broad Institute Genomics Platform"/>
            <consortium name="The Broad Institute Genome Sequencing Center for Infectious Disease"/>
            <person name="Wu L."/>
            <person name="Ma J."/>
        </authorList>
    </citation>
    <scope>NUCLEOTIDE SEQUENCE [LARGE SCALE GENOMIC DNA]</scope>
    <source>
        <strain evidence="2">CGMCC 4.7177</strain>
    </source>
</reference>
<protein>
    <submittedName>
        <fullName evidence="1">GYD domain-containing protein</fullName>
    </submittedName>
</protein>
<dbReference type="RefSeq" id="WP_381173571.1">
    <property type="nucleotide sequence ID" value="NZ_JBHSFK010000012.1"/>
</dbReference>
<dbReference type="EMBL" id="JBHSFK010000012">
    <property type="protein sequence ID" value="MFC4501836.1"/>
    <property type="molecule type" value="Genomic_DNA"/>
</dbReference>
<evidence type="ECO:0000313" key="2">
    <source>
        <dbReference type="Proteomes" id="UP001595839"/>
    </source>
</evidence>